<feature type="transmembrane region" description="Helical" evidence="3">
    <location>
        <begin position="56"/>
        <end position="74"/>
    </location>
</feature>
<keyword evidence="3" id="KW-1133">Transmembrane helix</keyword>
<feature type="compositionally biased region" description="Pro residues" evidence="2">
    <location>
        <begin position="263"/>
        <end position="292"/>
    </location>
</feature>
<sequence length="601" mass="67695">MTVDDSKNPSMDAPRTKSARWTRMGRSTSSARAKKYNAFRVVIDEVSRLLTKFARIRNVFIAIFVYFLTYGFFLQTMHLQHAYSHTQELSTALHRDTVPPKTGVTYLDWLKTQILEIWNDPVCGDGTCYEPYEFASFGRFGCKADCGEAVDVTPVYLYVEVDFSEIVQHIPIYVADDLLQRISWNLCLRDKVRLEQGLLEVCWFEVDRTFEALYDRKVKFVSLKQGEWYIRVLNDFFHVVRGKVMDASNTSDLVQLPTFPSWDPCPDPPTPPPPPTFPPEPLKAPPLPPPSTWSPTTLPTAPMPPPQPTTSPTTAPAVWVSSSKRPRDLRPIHVVDNQGTSAFCRQLCEASDDCMAFAYHVNYTWCFFKGCFDPSTAHWEDSNRWFRPSTAHWEDSNSAYEFHYFNRTSCLETAESETDDVPTGRNLLWSSALQAGDTLNPQTAASIFLDPDSDTRDAELSGRRHLLQQGVFMTKVSGACSTTSGGVCIQSPNYPAKYNAHDDCQFSVSGEGILRVMSFNTEQNYDKFYVGSDAYSGNYDQSPRGNVRVNSATTLRFTSDHSKQESGFKICIDSPATAYTSCSPVLNTGEVECSHCAFGSW</sequence>
<name>A0AAE0FWB2_9CHLO</name>
<feature type="region of interest" description="Disordered" evidence="2">
    <location>
        <begin position="1"/>
        <end position="26"/>
    </location>
</feature>
<evidence type="ECO:0000256" key="1">
    <source>
        <dbReference type="ARBA" id="ARBA00023157"/>
    </source>
</evidence>
<dbReference type="Gene3D" id="2.60.120.290">
    <property type="entry name" value="Spermadhesin, CUB domain"/>
    <property type="match status" value="1"/>
</dbReference>
<dbReference type="InterPro" id="IPR035914">
    <property type="entry name" value="Sperma_CUB_dom_sf"/>
</dbReference>
<evidence type="ECO:0000256" key="3">
    <source>
        <dbReference type="SAM" id="Phobius"/>
    </source>
</evidence>
<proteinExistence type="predicted"/>
<keyword evidence="1" id="KW-1015">Disulfide bond</keyword>
<keyword evidence="3" id="KW-0472">Membrane</keyword>
<reference evidence="5 6" key="1">
    <citation type="journal article" date="2015" name="Genome Biol. Evol.">
        <title>Comparative Genomics of a Bacterivorous Green Alga Reveals Evolutionary Causalities and Consequences of Phago-Mixotrophic Mode of Nutrition.</title>
        <authorList>
            <person name="Burns J.A."/>
            <person name="Paasch A."/>
            <person name="Narechania A."/>
            <person name="Kim E."/>
        </authorList>
    </citation>
    <scope>NUCLEOTIDE SEQUENCE [LARGE SCALE GENOMIC DNA]</scope>
    <source>
        <strain evidence="5 6">PLY_AMNH</strain>
    </source>
</reference>
<protein>
    <recommendedName>
        <fullName evidence="4">CUB domain-containing protein</fullName>
    </recommendedName>
</protein>
<evidence type="ECO:0000313" key="5">
    <source>
        <dbReference type="EMBL" id="KAK3267209.1"/>
    </source>
</evidence>
<gene>
    <name evidence="5" type="ORF">CYMTET_24226</name>
</gene>
<evidence type="ECO:0000259" key="4">
    <source>
        <dbReference type="Pfam" id="PF00431"/>
    </source>
</evidence>
<dbReference type="SUPFAM" id="SSF49854">
    <property type="entry name" value="Spermadhesin, CUB domain"/>
    <property type="match status" value="1"/>
</dbReference>
<accession>A0AAE0FWB2</accession>
<dbReference type="Proteomes" id="UP001190700">
    <property type="component" value="Unassembled WGS sequence"/>
</dbReference>
<feature type="domain" description="CUB" evidence="4">
    <location>
        <begin position="488"/>
        <end position="570"/>
    </location>
</feature>
<dbReference type="EMBL" id="LGRX02012557">
    <property type="protein sequence ID" value="KAK3267209.1"/>
    <property type="molecule type" value="Genomic_DNA"/>
</dbReference>
<comment type="caution">
    <text evidence="5">The sequence shown here is derived from an EMBL/GenBank/DDBJ whole genome shotgun (WGS) entry which is preliminary data.</text>
</comment>
<feature type="region of interest" description="Disordered" evidence="2">
    <location>
        <begin position="259"/>
        <end position="318"/>
    </location>
</feature>
<evidence type="ECO:0000313" key="6">
    <source>
        <dbReference type="Proteomes" id="UP001190700"/>
    </source>
</evidence>
<dbReference type="InterPro" id="IPR000859">
    <property type="entry name" value="CUB_dom"/>
</dbReference>
<dbReference type="Pfam" id="PF00431">
    <property type="entry name" value="CUB"/>
    <property type="match status" value="1"/>
</dbReference>
<organism evidence="5 6">
    <name type="scientific">Cymbomonas tetramitiformis</name>
    <dbReference type="NCBI Taxonomy" id="36881"/>
    <lineage>
        <taxon>Eukaryota</taxon>
        <taxon>Viridiplantae</taxon>
        <taxon>Chlorophyta</taxon>
        <taxon>Pyramimonadophyceae</taxon>
        <taxon>Pyramimonadales</taxon>
        <taxon>Pyramimonadaceae</taxon>
        <taxon>Cymbomonas</taxon>
    </lineage>
</organism>
<dbReference type="AlphaFoldDB" id="A0AAE0FWB2"/>
<evidence type="ECO:0000256" key="2">
    <source>
        <dbReference type="SAM" id="MobiDB-lite"/>
    </source>
</evidence>
<keyword evidence="3" id="KW-0812">Transmembrane</keyword>
<keyword evidence="6" id="KW-1185">Reference proteome</keyword>